<name>A0A4Y2HM36_ARAVE</name>
<protein>
    <submittedName>
        <fullName evidence="1">Uncharacterized protein</fullName>
    </submittedName>
</protein>
<proteinExistence type="predicted"/>
<organism evidence="1 2">
    <name type="scientific">Araneus ventricosus</name>
    <name type="common">Orbweaver spider</name>
    <name type="synonym">Epeira ventricosa</name>
    <dbReference type="NCBI Taxonomy" id="182803"/>
    <lineage>
        <taxon>Eukaryota</taxon>
        <taxon>Metazoa</taxon>
        <taxon>Ecdysozoa</taxon>
        <taxon>Arthropoda</taxon>
        <taxon>Chelicerata</taxon>
        <taxon>Arachnida</taxon>
        <taxon>Araneae</taxon>
        <taxon>Araneomorphae</taxon>
        <taxon>Entelegynae</taxon>
        <taxon>Araneoidea</taxon>
        <taxon>Araneidae</taxon>
        <taxon>Araneus</taxon>
    </lineage>
</organism>
<dbReference type="AlphaFoldDB" id="A0A4Y2HM36"/>
<reference evidence="1 2" key="1">
    <citation type="journal article" date="2019" name="Sci. Rep.">
        <title>Orb-weaving spider Araneus ventricosus genome elucidates the spidroin gene catalogue.</title>
        <authorList>
            <person name="Kono N."/>
            <person name="Nakamura H."/>
            <person name="Ohtoshi R."/>
            <person name="Moran D.A.P."/>
            <person name="Shinohara A."/>
            <person name="Yoshida Y."/>
            <person name="Fujiwara M."/>
            <person name="Mori M."/>
            <person name="Tomita M."/>
            <person name="Arakawa K."/>
        </authorList>
    </citation>
    <scope>NUCLEOTIDE SEQUENCE [LARGE SCALE GENOMIC DNA]</scope>
</reference>
<dbReference type="EMBL" id="BGPR01002012">
    <property type="protein sequence ID" value="GBM66229.1"/>
    <property type="molecule type" value="Genomic_DNA"/>
</dbReference>
<evidence type="ECO:0000313" key="1">
    <source>
        <dbReference type="EMBL" id="GBM66229.1"/>
    </source>
</evidence>
<dbReference type="Proteomes" id="UP000499080">
    <property type="component" value="Unassembled WGS sequence"/>
</dbReference>
<evidence type="ECO:0000313" key="2">
    <source>
        <dbReference type="Proteomes" id="UP000499080"/>
    </source>
</evidence>
<gene>
    <name evidence="1" type="ORF">AVEN_27914_1</name>
</gene>
<keyword evidence="2" id="KW-1185">Reference proteome</keyword>
<sequence>MVPLGAVDETWDSTLNLGSAERVVGSACRTWVSCGDTAMVGTAWLWAIMEVSRTYRWGKCILRAVGRLLGLHPQFRGKKLSDSACQFSFPVEGCSSGGTAWLLGPHHIETYTAREKKMGH</sequence>
<accession>A0A4Y2HM36</accession>
<comment type="caution">
    <text evidence="1">The sequence shown here is derived from an EMBL/GenBank/DDBJ whole genome shotgun (WGS) entry which is preliminary data.</text>
</comment>